<keyword evidence="2" id="KW-0472">Membrane</keyword>
<organism evidence="3 4">
    <name type="scientific">Gallibacterium genomosp. 3</name>
    <dbReference type="NCBI Taxonomy" id="505345"/>
    <lineage>
        <taxon>Bacteria</taxon>
        <taxon>Pseudomonadati</taxon>
        <taxon>Pseudomonadota</taxon>
        <taxon>Gammaproteobacteria</taxon>
        <taxon>Pasteurellales</taxon>
        <taxon>Pasteurellaceae</taxon>
        <taxon>Gallibacterium</taxon>
    </lineage>
</organism>
<dbReference type="SUPFAM" id="SSF53448">
    <property type="entry name" value="Nucleotide-diphospho-sugar transferases"/>
    <property type="match status" value="1"/>
</dbReference>
<evidence type="ECO:0000256" key="2">
    <source>
        <dbReference type="SAM" id="Phobius"/>
    </source>
</evidence>
<dbReference type="AlphaFoldDB" id="A0A1A7PU65"/>
<dbReference type="RefSeq" id="WP_065237311.1">
    <property type="nucleotide sequence ID" value="NZ_JTJR01000021.1"/>
</dbReference>
<dbReference type="Pfam" id="PF04488">
    <property type="entry name" value="Gly_transf_sug"/>
    <property type="match status" value="1"/>
</dbReference>
<name>A0A1A7PU65_9PAST</name>
<dbReference type="PANTHER" id="PTHR32385">
    <property type="entry name" value="MANNOSYL PHOSPHORYLINOSITOL CERAMIDE SYNTHASE"/>
    <property type="match status" value="1"/>
</dbReference>
<evidence type="ECO:0000313" key="4">
    <source>
        <dbReference type="Proteomes" id="UP000092626"/>
    </source>
</evidence>
<reference evidence="3 4" key="1">
    <citation type="submission" date="2014-11" db="EMBL/GenBank/DDBJ databases">
        <title>Pan-genome of Gallibacterium spp.</title>
        <authorList>
            <person name="Kudirkiene E."/>
            <person name="Bojesen A.M."/>
        </authorList>
    </citation>
    <scope>NUCLEOTIDE SEQUENCE [LARGE SCALE GENOMIC DNA]</scope>
    <source>
        <strain evidence="3 4">59/S3/89</strain>
    </source>
</reference>
<comment type="caution">
    <text evidence="3">The sequence shown here is derived from an EMBL/GenBank/DDBJ whole genome shotgun (WGS) entry which is preliminary data.</text>
</comment>
<sequence length="262" mass="31136">MNKTIKYEKIILIFNGLERLFGNLIKIFSYLFHFVFPHKRFTIPKFSPAIIKRQRTQRITRTIWQTNYSNQVSLPVYCNYLFNRLLSLNYDYCYVSTEEREEFIRNTADQRTFDAYSKLTDGASQADFWRIFVLYHKGGIYIDIDGHLVWNLDSIINKDDHEVLIKRRNQYTNFFMASEKGNPFLKNTLDIIIDNIENRRIDGGVFKLTGPVCLNQALLNESVNFRRDKLTCAQGTFTNEYFQYIDKKLGKWNHAKNEDLLK</sequence>
<feature type="transmembrane region" description="Helical" evidence="2">
    <location>
        <begin position="20"/>
        <end position="36"/>
    </location>
</feature>
<protein>
    <submittedName>
        <fullName evidence="3">Glycosyl transferase</fullName>
    </submittedName>
</protein>
<dbReference type="PATRIC" id="fig|505345.6.peg.1170"/>
<dbReference type="PANTHER" id="PTHR32385:SF15">
    <property type="entry name" value="INOSITOL PHOSPHOCERAMIDE MANNOSYLTRANSFERASE 1"/>
    <property type="match status" value="1"/>
</dbReference>
<keyword evidence="2" id="KW-0812">Transmembrane</keyword>
<dbReference type="GO" id="GO:0016020">
    <property type="term" value="C:membrane"/>
    <property type="evidence" value="ECO:0007669"/>
    <property type="project" value="GOC"/>
</dbReference>
<dbReference type="GO" id="GO:0000030">
    <property type="term" value="F:mannosyltransferase activity"/>
    <property type="evidence" value="ECO:0007669"/>
    <property type="project" value="TreeGrafter"/>
</dbReference>
<evidence type="ECO:0000256" key="1">
    <source>
        <dbReference type="ARBA" id="ARBA00022679"/>
    </source>
</evidence>
<keyword evidence="2" id="KW-1133">Transmembrane helix</keyword>
<evidence type="ECO:0000313" key="3">
    <source>
        <dbReference type="EMBL" id="OBX04705.1"/>
    </source>
</evidence>
<dbReference type="GO" id="GO:0051999">
    <property type="term" value="P:mannosyl-inositol phosphorylceramide biosynthetic process"/>
    <property type="evidence" value="ECO:0007669"/>
    <property type="project" value="TreeGrafter"/>
</dbReference>
<dbReference type="STRING" id="505345.QV06_05765"/>
<dbReference type="InterPro" id="IPR029044">
    <property type="entry name" value="Nucleotide-diphossugar_trans"/>
</dbReference>
<accession>A0A1A7PU65</accession>
<keyword evidence="1 3" id="KW-0808">Transferase</keyword>
<gene>
    <name evidence="3" type="ORF">QV06_05765</name>
</gene>
<dbReference type="InterPro" id="IPR007577">
    <property type="entry name" value="GlycoTrfase_DXD_sugar-bd_CS"/>
</dbReference>
<dbReference type="EMBL" id="JTJR01000021">
    <property type="protein sequence ID" value="OBX04705.1"/>
    <property type="molecule type" value="Genomic_DNA"/>
</dbReference>
<dbReference type="InterPro" id="IPR051706">
    <property type="entry name" value="Glycosyltransferase_domain"/>
</dbReference>
<dbReference type="Proteomes" id="UP000092626">
    <property type="component" value="Unassembled WGS sequence"/>
</dbReference>
<proteinExistence type="predicted"/>
<dbReference type="Gene3D" id="3.90.550.20">
    <property type="match status" value="1"/>
</dbReference>